<dbReference type="OrthoDB" id="9776556at2"/>
<sequence length="254" mass="27311">MEVESVTLLSGTDKNGAPEGIESVTIAAGDSLALVGPTGSGKSEFLSDIEQLADRDTVTGRRLLINGKDPDPELGAMGLVAQLSQKTSFVMEGSVQSFLELHAQCRGRDINEAVEKTLDAANQLCGEPIKAGDSLQVLSGGQSRALMIADIAYISDAPVVLIDEIENAGIEKLKALEVLGASNKPILIATHDPVLMLMTRRRLVMGKGGMRRLVETTEQEKACLERLSLMDNLMTKVRGNLRMGRELNLKELEL</sequence>
<accession>A0A0D2HTF1</accession>
<proteinExistence type="inferred from homology"/>
<dbReference type="STRING" id="1429043.X474_12930"/>
<keyword evidence="2" id="KW-0813">Transport</keyword>
<dbReference type="GO" id="GO:0005524">
    <property type="term" value="F:ATP binding"/>
    <property type="evidence" value="ECO:0007669"/>
    <property type="project" value="UniProtKB-KW"/>
</dbReference>
<dbReference type="PANTHER" id="PTHR43117:SF4">
    <property type="entry name" value="OSMOPROTECTANT IMPORT ATP-BINDING PROTEIN OSMV"/>
    <property type="match status" value="1"/>
</dbReference>
<evidence type="ECO:0000256" key="1">
    <source>
        <dbReference type="ARBA" id="ARBA00005417"/>
    </source>
</evidence>
<keyword evidence="7" id="KW-1185">Reference proteome</keyword>
<evidence type="ECO:0000313" key="7">
    <source>
        <dbReference type="Proteomes" id="UP000032233"/>
    </source>
</evidence>
<dbReference type="InterPro" id="IPR027417">
    <property type="entry name" value="P-loop_NTPase"/>
</dbReference>
<name>A0A0D2HTF1_9BACT</name>
<comment type="caution">
    <text evidence="6">The sequence shown here is derived from an EMBL/GenBank/DDBJ whole genome shotgun (WGS) entry which is preliminary data.</text>
</comment>
<dbReference type="PROSITE" id="PS00211">
    <property type="entry name" value="ABC_TRANSPORTER_1"/>
    <property type="match status" value="1"/>
</dbReference>
<dbReference type="GO" id="GO:0016887">
    <property type="term" value="F:ATP hydrolysis activity"/>
    <property type="evidence" value="ECO:0007669"/>
    <property type="project" value="InterPro"/>
</dbReference>
<protein>
    <submittedName>
        <fullName evidence="6">ABC transporter</fullName>
    </submittedName>
</protein>
<keyword evidence="3" id="KW-0547">Nucleotide-binding</keyword>
<evidence type="ECO:0000256" key="4">
    <source>
        <dbReference type="ARBA" id="ARBA00022840"/>
    </source>
</evidence>
<evidence type="ECO:0000256" key="2">
    <source>
        <dbReference type="ARBA" id="ARBA00022448"/>
    </source>
</evidence>
<gene>
    <name evidence="6" type="ORF">X474_12930</name>
</gene>
<dbReference type="PANTHER" id="PTHR43117">
    <property type="entry name" value="OSMOPROTECTANT IMPORT ATP-BINDING PROTEIN OSMV"/>
    <property type="match status" value="1"/>
</dbReference>
<reference evidence="6 7" key="1">
    <citation type="submission" date="2013-11" db="EMBL/GenBank/DDBJ databases">
        <title>Metagenomic analysis of a methanogenic consortium involved in long chain n-alkane degradation.</title>
        <authorList>
            <person name="Davidova I.A."/>
            <person name="Callaghan A.V."/>
            <person name="Wawrik B."/>
            <person name="Pruitt S."/>
            <person name="Marks C."/>
            <person name="Duncan K.E."/>
            <person name="Suflita J.M."/>
        </authorList>
    </citation>
    <scope>NUCLEOTIDE SEQUENCE [LARGE SCALE GENOMIC DNA]</scope>
    <source>
        <strain evidence="6 7">SPR</strain>
    </source>
</reference>
<dbReference type="PROSITE" id="PS50893">
    <property type="entry name" value="ABC_TRANSPORTER_2"/>
    <property type="match status" value="1"/>
</dbReference>
<evidence type="ECO:0000313" key="6">
    <source>
        <dbReference type="EMBL" id="KIX13788.1"/>
    </source>
</evidence>
<dbReference type="AlphaFoldDB" id="A0A0D2HTF1"/>
<organism evidence="6 7">
    <name type="scientific">Dethiosulfatarculus sandiegensis</name>
    <dbReference type="NCBI Taxonomy" id="1429043"/>
    <lineage>
        <taxon>Bacteria</taxon>
        <taxon>Pseudomonadati</taxon>
        <taxon>Thermodesulfobacteriota</taxon>
        <taxon>Desulfarculia</taxon>
        <taxon>Desulfarculales</taxon>
        <taxon>Desulfarculaceae</taxon>
        <taxon>Dethiosulfatarculus</taxon>
    </lineage>
</organism>
<dbReference type="InterPro" id="IPR017871">
    <property type="entry name" value="ABC_transporter-like_CS"/>
</dbReference>
<dbReference type="SUPFAM" id="SSF52540">
    <property type="entry name" value="P-loop containing nucleoside triphosphate hydrolases"/>
    <property type="match status" value="1"/>
</dbReference>
<dbReference type="InterPro" id="IPR003593">
    <property type="entry name" value="AAA+_ATPase"/>
</dbReference>
<dbReference type="SMART" id="SM00382">
    <property type="entry name" value="AAA"/>
    <property type="match status" value="1"/>
</dbReference>
<keyword evidence="4" id="KW-0067">ATP-binding</keyword>
<feature type="domain" description="ABC transporter" evidence="5">
    <location>
        <begin position="1"/>
        <end position="233"/>
    </location>
</feature>
<comment type="similarity">
    <text evidence="1">Belongs to the ABC transporter superfamily.</text>
</comment>
<dbReference type="InParanoid" id="A0A0D2HTF1"/>
<dbReference type="Pfam" id="PF00005">
    <property type="entry name" value="ABC_tran"/>
    <property type="match status" value="1"/>
</dbReference>
<dbReference type="Proteomes" id="UP000032233">
    <property type="component" value="Unassembled WGS sequence"/>
</dbReference>
<evidence type="ECO:0000259" key="5">
    <source>
        <dbReference type="PROSITE" id="PS50893"/>
    </source>
</evidence>
<evidence type="ECO:0000256" key="3">
    <source>
        <dbReference type="ARBA" id="ARBA00022741"/>
    </source>
</evidence>
<dbReference type="InterPro" id="IPR003439">
    <property type="entry name" value="ABC_transporter-like_ATP-bd"/>
</dbReference>
<dbReference type="Gene3D" id="3.40.50.300">
    <property type="entry name" value="P-loop containing nucleotide triphosphate hydrolases"/>
    <property type="match status" value="1"/>
</dbReference>
<dbReference type="EMBL" id="AZAC01000014">
    <property type="protein sequence ID" value="KIX13788.1"/>
    <property type="molecule type" value="Genomic_DNA"/>
</dbReference>